<feature type="region of interest" description="Disordered" evidence="1">
    <location>
        <begin position="1"/>
        <end position="29"/>
    </location>
</feature>
<evidence type="ECO:0000313" key="2">
    <source>
        <dbReference type="EMBL" id="BAA29291.1"/>
    </source>
</evidence>
<dbReference type="EMBL" id="BA000001">
    <property type="protein sequence ID" value="BAA29291.1"/>
    <property type="molecule type" value="Genomic_DNA"/>
</dbReference>
<name>O57960_PYRHO</name>
<protein>
    <submittedName>
        <fullName evidence="2">Uncharacterized protein</fullName>
    </submittedName>
</protein>
<reference evidence="2 3" key="1">
    <citation type="journal article" date="1998" name="DNA Res.">
        <title>Complete sequence and gene organization of the genome of a hyper-thermophilic archaebacterium, Pyrococcus horikoshii OT3.</title>
        <authorList>
            <person name="Kawarabayasi Y."/>
            <person name="Sawada M."/>
            <person name="Horikawa H."/>
            <person name="Haikawa Y."/>
            <person name="Hino Y."/>
            <person name="Yamamoto S."/>
            <person name="Sekine M."/>
            <person name="Baba S."/>
            <person name="Kosugi H."/>
            <person name="Hosoyama A."/>
            <person name="Nagai Y."/>
            <person name="Sakai M."/>
            <person name="Ogura K."/>
            <person name="Otuka R."/>
            <person name="Nakazawa H."/>
            <person name="Takamiya M."/>
            <person name="Ohfuku Y."/>
            <person name="Funahashi T."/>
            <person name="Tanaka T."/>
            <person name="Kudoh Y."/>
            <person name="Yamazaki J."/>
            <person name="Kushida N."/>
            <person name="Oguchi A."/>
            <person name="Aoki K."/>
            <person name="Nakamura Y."/>
            <person name="Robb T.F."/>
            <person name="Horikoshi K."/>
            <person name="Masuchi Y."/>
            <person name="Shizuya H."/>
            <person name="Kikuchi H."/>
        </authorList>
    </citation>
    <scope>NUCLEOTIDE SEQUENCE [LARGE SCALE GENOMIC DNA]</scope>
    <source>
        <strain evidence="3">ATCC 700860 / DSM 12428 / JCM 9974 / NBRC 100139 / OT-3</strain>
    </source>
</reference>
<dbReference type="STRING" id="70601.gene:9377135"/>
<dbReference type="PIR" id="D71245">
    <property type="entry name" value="D71245"/>
</dbReference>
<sequence length="235" mass="25285">MGSSLPTGGPWHARQAEVSPGPGRGQRGPRYAIHAGRHLTDKEFRYLKRVIVTPAVYRCFTRLYPGFTYRHWAGVGPSTNPFGLAGTCVFIKQSGPPSHCDLRVTHPQAPLLPKLRGQFAEFPRPGFPRHALGFSPRGTCVGSRYGRGGSEFPEGFSRAPGIGGTPLTGGHSRFHPVLAITALPGLIRLAGLIGRSAYPEASPSGLALPHLPPRYGNINPFPFPPRRVTGGVRTD</sequence>
<proteinExistence type="predicted"/>
<evidence type="ECO:0000313" key="3">
    <source>
        <dbReference type="Proteomes" id="UP000000752"/>
    </source>
</evidence>
<accession>O57960</accession>
<dbReference type="KEGG" id="pho:PH0221"/>
<dbReference type="Proteomes" id="UP000000752">
    <property type="component" value="Chromosome"/>
</dbReference>
<dbReference type="AlphaFoldDB" id="O57960"/>
<gene>
    <name evidence="2" type="ordered locus">PH0221</name>
</gene>
<keyword evidence="3" id="KW-1185">Reference proteome</keyword>
<evidence type="ECO:0000256" key="1">
    <source>
        <dbReference type="SAM" id="MobiDB-lite"/>
    </source>
</evidence>
<dbReference type="AntiFam" id="ANF00025">
    <property type="entry name" value="Antisense to 23S rRNA"/>
</dbReference>
<organism evidence="2 3">
    <name type="scientific">Pyrococcus horikoshii (strain ATCC 700860 / DSM 12428 / JCM 9974 / NBRC 100139 / OT-3)</name>
    <dbReference type="NCBI Taxonomy" id="70601"/>
    <lineage>
        <taxon>Archaea</taxon>
        <taxon>Methanobacteriati</taxon>
        <taxon>Methanobacteriota</taxon>
        <taxon>Thermococci</taxon>
        <taxon>Thermococcales</taxon>
        <taxon>Thermococcaceae</taxon>
        <taxon>Pyrococcus</taxon>
    </lineage>
</organism>
<dbReference type="EnsemblBacteria" id="BAA29291">
    <property type="protein sequence ID" value="BAA29291"/>
    <property type="gene ID" value="BAA29291"/>
</dbReference>